<organism evidence="2 3">
    <name type="scientific">Prymnesium parvum</name>
    <name type="common">Toxic golden alga</name>
    <dbReference type="NCBI Taxonomy" id="97485"/>
    <lineage>
        <taxon>Eukaryota</taxon>
        <taxon>Haptista</taxon>
        <taxon>Haptophyta</taxon>
        <taxon>Prymnesiophyceae</taxon>
        <taxon>Prymnesiales</taxon>
        <taxon>Prymnesiaceae</taxon>
        <taxon>Prymnesium</taxon>
    </lineage>
</organism>
<evidence type="ECO:0000256" key="1">
    <source>
        <dbReference type="SAM" id="MobiDB-lite"/>
    </source>
</evidence>
<feature type="compositionally biased region" description="Basic and acidic residues" evidence="1">
    <location>
        <begin position="1"/>
        <end position="16"/>
    </location>
</feature>
<feature type="region of interest" description="Disordered" evidence="1">
    <location>
        <begin position="1"/>
        <end position="239"/>
    </location>
</feature>
<evidence type="ECO:0000313" key="3">
    <source>
        <dbReference type="Proteomes" id="UP001515480"/>
    </source>
</evidence>
<protein>
    <submittedName>
        <fullName evidence="2">Uncharacterized protein</fullName>
    </submittedName>
</protein>
<dbReference type="AlphaFoldDB" id="A0AB34IUU6"/>
<proteinExistence type="predicted"/>
<gene>
    <name evidence="2" type="ORF">AB1Y20_007219</name>
</gene>
<reference evidence="2 3" key="1">
    <citation type="journal article" date="2024" name="Science">
        <title>Giant polyketide synthase enzymes in the biosynthesis of giant marine polyether toxins.</title>
        <authorList>
            <person name="Fallon T.R."/>
            <person name="Shende V.V."/>
            <person name="Wierzbicki I.H."/>
            <person name="Pendleton A.L."/>
            <person name="Watervoot N.F."/>
            <person name="Auber R.P."/>
            <person name="Gonzalez D.J."/>
            <person name="Wisecaver J.H."/>
            <person name="Moore B.S."/>
        </authorList>
    </citation>
    <scope>NUCLEOTIDE SEQUENCE [LARGE SCALE GENOMIC DNA]</scope>
    <source>
        <strain evidence="2 3">12B1</strain>
    </source>
</reference>
<dbReference type="EMBL" id="JBGBPQ010000017">
    <property type="protein sequence ID" value="KAL1507600.1"/>
    <property type="molecule type" value="Genomic_DNA"/>
</dbReference>
<sequence length="239" mass="25064">MEKERKMKLEAAKAEATKGLAPQTPPAAPIDPASIQLGLSPDKPNAPNGVQVRVLPTGRRNSGGGDGLKVPGFPFMRKDGPKNASSRDLAITKEAPPSNRKKSQRETSREVASAFERARCLTHMGSSGAVSPSGGVSPPDGTSPRDFSPDDVRVCGGLPGNSLPLPRAFKKQLPNAQRRGSGAPVKFSGMCFPATLSREPKNASSRDLTITKEAPPSSRPSSNSRRPVALGPIDTALEA</sequence>
<name>A0AB34IUU6_PRYPA</name>
<dbReference type="Proteomes" id="UP001515480">
    <property type="component" value="Unassembled WGS sequence"/>
</dbReference>
<comment type="caution">
    <text evidence="2">The sequence shown here is derived from an EMBL/GenBank/DDBJ whole genome shotgun (WGS) entry which is preliminary data.</text>
</comment>
<feature type="compositionally biased region" description="Low complexity" evidence="1">
    <location>
        <begin position="215"/>
        <end position="227"/>
    </location>
</feature>
<accession>A0AB34IUU6</accession>
<evidence type="ECO:0000313" key="2">
    <source>
        <dbReference type="EMBL" id="KAL1507600.1"/>
    </source>
</evidence>
<feature type="compositionally biased region" description="Low complexity" evidence="1">
    <location>
        <begin position="125"/>
        <end position="144"/>
    </location>
</feature>
<keyword evidence="3" id="KW-1185">Reference proteome</keyword>